<dbReference type="InterPro" id="IPR050591">
    <property type="entry name" value="GSK-3"/>
</dbReference>
<dbReference type="PANTHER" id="PTHR24057:SF0">
    <property type="entry name" value="PROTEIN KINASE SHAGGY-RELATED"/>
    <property type="match status" value="1"/>
</dbReference>
<keyword evidence="4" id="KW-0547">Nucleotide-binding</keyword>
<dbReference type="EMBL" id="GHBR01000446">
    <property type="protein sequence ID" value="NDJ96007.1"/>
    <property type="molecule type" value="Transcribed_RNA"/>
</dbReference>
<dbReference type="PROSITE" id="PS50011">
    <property type="entry name" value="PROTEIN_KINASE_DOM"/>
    <property type="match status" value="1"/>
</dbReference>
<keyword evidence="3" id="KW-0808">Transferase</keyword>
<reference evidence="8" key="1">
    <citation type="submission" date="2018-11" db="EMBL/GenBank/DDBJ databases">
        <title>Myxobolus squamalis genome and transcriptome.</title>
        <authorList>
            <person name="Yahalomi D."/>
            <person name="Atkinson S.D."/>
            <person name="Neuhof M."/>
            <person name="Chang E.S."/>
            <person name="Philippe H."/>
            <person name="Cartwright P."/>
            <person name="Bartholomew J.L."/>
            <person name="Huchon D."/>
        </authorList>
    </citation>
    <scope>NUCLEOTIDE SEQUENCE</scope>
    <source>
        <strain evidence="8">71B08</strain>
        <tissue evidence="8">Whole</tissue>
    </source>
</reference>
<dbReference type="PANTHER" id="PTHR24057">
    <property type="entry name" value="GLYCOGEN SYNTHASE KINASE-3 ALPHA"/>
    <property type="match status" value="1"/>
</dbReference>
<dbReference type="Gene3D" id="1.10.510.10">
    <property type="entry name" value="Transferase(Phosphotransferase) domain 1"/>
    <property type="match status" value="1"/>
</dbReference>
<dbReference type="Pfam" id="PF00069">
    <property type="entry name" value="Pkinase"/>
    <property type="match status" value="1"/>
</dbReference>
<evidence type="ECO:0000256" key="3">
    <source>
        <dbReference type="ARBA" id="ARBA00022679"/>
    </source>
</evidence>
<dbReference type="SUPFAM" id="SSF56112">
    <property type="entry name" value="Protein kinase-like (PK-like)"/>
    <property type="match status" value="1"/>
</dbReference>
<name>A0A6B2FXB8_MYXSQ</name>
<accession>A0A6B2FXB8</accession>
<dbReference type="GO" id="GO:0004674">
    <property type="term" value="F:protein serine/threonine kinase activity"/>
    <property type="evidence" value="ECO:0007669"/>
    <property type="project" value="UniProtKB-KW"/>
</dbReference>
<evidence type="ECO:0000256" key="5">
    <source>
        <dbReference type="ARBA" id="ARBA00022777"/>
    </source>
</evidence>
<proteinExistence type="inferred from homology"/>
<dbReference type="AlphaFoldDB" id="A0A6B2FXB8"/>
<keyword evidence="2" id="KW-0723">Serine/threonine-protein kinase</keyword>
<evidence type="ECO:0000256" key="1">
    <source>
        <dbReference type="ARBA" id="ARBA00005527"/>
    </source>
</evidence>
<dbReference type="InterPro" id="IPR000719">
    <property type="entry name" value="Prot_kinase_dom"/>
</dbReference>
<dbReference type="InterPro" id="IPR011009">
    <property type="entry name" value="Kinase-like_dom_sf"/>
</dbReference>
<evidence type="ECO:0000259" key="7">
    <source>
        <dbReference type="PROSITE" id="PS50011"/>
    </source>
</evidence>
<dbReference type="GO" id="GO:0005634">
    <property type="term" value="C:nucleus"/>
    <property type="evidence" value="ECO:0007669"/>
    <property type="project" value="TreeGrafter"/>
</dbReference>
<keyword evidence="6" id="KW-0067">ATP-binding</keyword>
<evidence type="ECO:0000256" key="6">
    <source>
        <dbReference type="ARBA" id="ARBA00022840"/>
    </source>
</evidence>
<dbReference type="GO" id="GO:0030154">
    <property type="term" value="P:cell differentiation"/>
    <property type="evidence" value="ECO:0007669"/>
    <property type="project" value="TreeGrafter"/>
</dbReference>
<protein>
    <submittedName>
        <fullName evidence="8">Protein kinase gsk3 (Trinotate prediction)</fullName>
    </submittedName>
</protein>
<dbReference type="GO" id="GO:0007165">
    <property type="term" value="P:signal transduction"/>
    <property type="evidence" value="ECO:0007669"/>
    <property type="project" value="TreeGrafter"/>
</dbReference>
<sequence>MTIIIDIWSSGCVLAELLAGKPFFPASTSVDLLCEMAKILGTPTKEDLQEINPPFCAYSFPILPKKNLFDIFPDENAHNLVTLLSEMLVFSPSKRINSQTAVFHSVFTDLIEQFAKNDNEESQDIPPDFMNFTPEEISFFPQYEELKLIYQRKIKIP</sequence>
<evidence type="ECO:0000256" key="2">
    <source>
        <dbReference type="ARBA" id="ARBA00022527"/>
    </source>
</evidence>
<evidence type="ECO:0000256" key="4">
    <source>
        <dbReference type="ARBA" id="ARBA00022741"/>
    </source>
</evidence>
<comment type="similarity">
    <text evidence="1">Belongs to the protein kinase superfamily. CMGC Ser/Thr protein kinase family. GSK-3 subfamily.</text>
</comment>
<evidence type="ECO:0000313" key="8">
    <source>
        <dbReference type="EMBL" id="NDJ96007.1"/>
    </source>
</evidence>
<organism evidence="8">
    <name type="scientific">Myxobolus squamalis</name>
    <name type="common">Myxosporean</name>
    <dbReference type="NCBI Taxonomy" id="59785"/>
    <lineage>
        <taxon>Eukaryota</taxon>
        <taxon>Metazoa</taxon>
        <taxon>Cnidaria</taxon>
        <taxon>Myxozoa</taxon>
        <taxon>Myxosporea</taxon>
        <taxon>Bivalvulida</taxon>
        <taxon>Platysporina</taxon>
        <taxon>Myxobolidae</taxon>
        <taxon>Myxobolus</taxon>
    </lineage>
</organism>
<dbReference type="GO" id="GO:0005737">
    <property type="term" value="C:cytoplasm"/>
    <property type="evidence" value="ECO:0007669"/>
    <property type="project" value="TreeGrafter"/>
</dbReference>
<dbReference type="GO" id="GO:0005524">
    <property type="term" value="F:ATP binding"/>
    <property type="evidence" value="ECO:0007669"/>
    <property type="project" value="UniProtKB-KW"/>
</dbReference>
<feature type="domain" description="Protein kinase" evidence="7">
    <location>
        <begin position="1"/>
        <end position="107"/>
    </location>
</feature>
<keyword evidence="5 8" id="KW-0418">Kinase</keyword>